<dbReference type="InterPro" id="IPR028994">
    <property type="entry name" value="Integrin_alpha_N"/>
</dbReference>
<dbReference type="InterPro" id="IPR011519">
    <property type="entry name" value="UnbV_ASPIC"/>
</dbReference>
<feature type="chain" id="PRO_5046196755" evidence="2">
    <location>
        <begin position="20"/>
        <end position="689"/>
    </location>
</feature>
<organism evidence="5 6">
    <name type="scientific">Flavobacterium sedimenticola</name>
    <dbReference type="NCBI Taxonomy" id="3043286"/>
    <lineage>
        <taxon>Bacteria</taxon>
        <taxon>Pseudomonadati</taxon>
        <taxon>Bacteroidota</taxon>
        <taxon>Flavobacteriia</taxon>
        <taxon>Flavobacteriales</taxon>
        <taxon>Flavobacteriaceae</taxon>
        <taxon>Flavobacterium</taxon>
    </lineage>
</organism>
<evidence type="ECO:0000313" key="6">
    <source>
        <dbReference type="Proteomes" id="UP001230035"/>
    </source>
</evidence>
<dbReference type="Gene3D" id="2.130.10.130">
    <property type="entry name" value="Integrin alpha, N-terminal"/>
    <property type="match status" value="2"/>
</dbReference>
<dbReference type="EMBL" id="JASGBP010000002">
    <property type="protein sequence ID" value="MDI9256640.1"/>
    <property type="molecule type" value="Genomic_DNA"/>
</dbReference>
<comment type="caution">
    <text evidence="5">The sequence shown here is derived from an EMBL/GenBank/DDBJ whole genome shotgun (WGS) entry which is preliminary data.</text>
</comment>
<evidence type="ECO:0000256" key="2">
    <source>
        <dbReference type="SAM" id="SignalP"/>
    </source>
</evidence>
<dbReference type="InterPro" id="IPR013517">
    <property type="entry name" value="FG-GAP"/>
</dbReference>
<dbReference type="RefSeq" id="WP_283238331.1">
    <property type="nucleotide sequence ID" value="NZ_JASGBP010000002.1"/>
</dbReference>
<dbReference type="PANTHER" id="PTHR16026:SF0">
    <property type="entry name" value="CARTILAGE ACIDIC PROTEIN 1"/>
    <property type="match status" value="1"/>
</dbReference>
<protein>
    <submittedName>
        <fullName evidence="5">FG-GAP-like repeat-containing protein</fullName>
    </submittedName>
</protein>
<dbReference type="Proteomes" id="UP001230035">
    <property type="component" value="Unassembled WGS sequence"/>
</dbReference>
<evidence type="ECO:0000259" key="4">
    <source>
        <dbReference type="Pfam" id="PF18962"/>
    </source>
</evidence>
<dbReference type="InterPro" id="IPR027039">
    <property type="entry name" value="Crtac1"/>
</dbReference>
<keyword evidence="6" id="KW-1185">Reference proteome</keyword>
<dbReference type="Pfam" id="PF13517">
    <property type="entry name" value="FG-GAP_3"/>
    <property type="match status" value="2"/>
</dbReference>
<accession>A0ABT6XNI8</accession>
<dbReference type="Pfam" id="PF07593">
    <property type="entry name" value="UnbV_ASPIC"/>
    <property type="match status" value="1"/>
</dbReference>
<reference evidence="5 6" key="1">
    <citation type="submission" date="2023-05" db="EMBL/GenBank/DDBJ databases">
        <title>Flavobacterium sedimenti sp. nov., isolated from the sediment.</title>
        <authorList>
            <person name="Wu N."/>
        </authorList>
    </citation>
    <scope>NUCLEOTIDE SEQUENCE [LARGE SCALE GENOMIC DNA]</scope>
    <source>
        <strain evidence="5 6">YZ-48</strain>
    </source>
</reference>
<feature type="domain" description="Secretion system C-terminal sorting" evidence="4">
    <location>
        <begin position="616"/>
        <end position="687"/>
    </location>
</feature>
<feature type="signal peptide" evidence="2">
    <location>
        <begin position="1"/>
        <end position="19"/>
    </location>
</feature>
<dbReference type="Pfam" id="PF18962">
    <property type="entry name" value="Por_Secre_tail"/>
    <property type="match status" value="1"/>
</dbReference>
<feature type="domain" description="ASPIC/UnbV" evidence="3">
    <location>
        <begin position="530"/>
        <end position="596"/>
    </location>
</feature>
<keyword evidence="1 2" id="KW-0732">Signal</keyword>
<dbReference type="NCBIfam" id="TIGR04183">
    <property type="entry name" value="Por_Secre_tail"/>
    <property type="match status" value="1"/>
</dbReference>
<proteinExistence type="predicted"/>
<dbReference type="PANTHER" id="PTHR16026">
    <property type="entry name" value="CARTILAGE ACIDIC PROTEIN 1"/>
    <property type="match status" value="1"/>
</dbReference>
<dbReference type="InterPro" id="IPR026444">
    <property type="entry name" value="Secre_tail"/>
</dbReference>
<gene>
    <name evidence="5" type="ORF">QHT84_04345</name>
</gene>
<evidence type="ECO:0000313" key="5">
    <source>
        <dbReference type="EMBL" id="MDI9256640.1"/>
    </source>
</evidence>
<dbReference type="SUPFAM" id="SSF69318">
    <property type="entry name" value="Integrin alpha N-terminal domain"/>
    <property type="match status" value="1"/>
</dbReference>
<name>A0ABT6XNI8_9FLAO</name>
<sequence length="689" mass="74209">MKKITLTLVLLFAVQLSRAQDSCASALTISAGVYAVGTINGALPTPCNGGDAVPVAYVPAGEWYAYTPSQNYTVTITSDISQNTPRKDTRFHVYTGTCDALSCFAGDDDSGSGYSSIDVFNVTAGTTYYIAWDNRWLNTSQNTGFSFQLIEAPIVVPPVTPITYVTQNVATINSGYNICVVDMNGDHKDDIVGVSNNNLRVHYQGNTPGTFTVTDYPFTNVSNMPGWSMAAGDYNRDGYNDLILGSGSGLSILRSNSTGTAYTGITPGEYIFCQRTNFADLNKDGNLDLFSCHDVDDNVYYLNDGAGNLTYYQSNTTPGSMNLSSTTSGQNGGNYSTLFTDFDNDGDTDVFISKCSGPPCQLIRYDGGNVYTNVSAIAGINVTPIQTWSSAVADFDNDGDMDVIITASSGTHKFFRNNFETTNTLSAFTNITAGSGWDANPSTNIDNVAYDFDNDGRVDVLGGGNKIMFNQGNNTFAGVSYSGIAVGAVGDLNNDGFLDIQNGATIRYAVPNNNNWIKVAFEGIQSNRNGIGARVEIYGPWGKQIRDVRSGEGFRYMSSLNAHFGIGTATTIDQVIVRWPSGIVDTFNNVTPNQTLMVTEGASLGVNAFENSVFTVYPNPVKDQINIAINTANPVEFTTASIFDLNGRMVQEAVVQNQTVTVNQLAKGTYILQLKDAQGKNYSQKFIKE</sequence>
<evidence type="ECO:0000259" key="3">
    <source>
        <dbReference type="Pfam" id="PF07593"/>
    </source>
</evidence>
<evidence type="ECO:0000256" key="1">
    <source>
        <dbReference type="ARBA" id="ARBA00022729"/>
    </source>
</evidence>